<protein>
    <submittedName>
        <fullName evidence="3">Uncharacterized protein</fullName>
    </submittedName>
</protein>
<organism evidence="3 4">
    <name type="scientific">Schizopora paradoxa</name>
    <dbReference type="NCBI Taxonomy" id="27342"/>
    <lineage>
        <taxon>Eukaryota</taxon>
        <taxon>Fungi</taxon>
        <taxon>Dikarya</taxon>
        <taxon>Basidiomycota</taxon>
        <taxon>Agaricomycotina</taxon>
        <taxon>Agaricomycetes</taxon>
        <taxon>Hymenochaetales</taxon>
        <taxon>Schizoporaceae</taxon>
        <taxon>Schizopora</taxon>
    </lineage>
</organism>
<name>A0A0H2R8E2_9AGAM</name>
<proteinExistence type="predicted"/>
<reference evidence="3 4" key="1">
    <citation type="submission" date="2015-04" db="EMBL/GenBank/DDBJ databases">
        <title>Complete genome sequence of Schizopora paradoxa KUC8140, a cosmopolitan wood degrader in East Asia.</title>
        <authorList>
            <consortium name="DOE Joint Genome Institute"/>
            <person name="Min B."/>
            <person name="Park H."/>
            <person name="Jang Y."/>
            <person name="Kim J.-J."/>
            <person name="Kim K.H."/>
            <person name="Pangilinan J."/>
            <person name="Lipzen A."/>
            <person name="Riley R."/>
            <person name="Grigoriev I.V."/>
            <person name="Spatafora J.W."/>
            <person name="Choi I.-G."/>
        </authorList>
    </citation>
    <scope>NUCLEOTIDE SEQUENCE [LARGE SCALE GENOMIC DNA]</scope>
    <source>
        <strain evidence="3 4">KUC8140</strain>
    </source>
</reference>
<keyword evidence="2" id="KW-0472">Membrane</keyword>
<dbReference type="EMBL" id="KQ086105">
    <property type="protein sequence ID" value="KLO08120.1"/>
    <property type="molecule type" value="Genomic_DNA"/>
</dbReference>
<gene>
    <name evidence="3" type="ORF">SCHPADRAFT_620585</name>
</gene>
<evidence type="ECO:0000313" key="4">
    <source>
        <dbReference type="Proteomes" id="UP000053477"/>
    </source>
</evidence>
<dbReference type="InParanoid" id="A0A0H2R8E2"/>
<accession>A0A0H2R8E2</accession>
<feature type="region of interest" description="Disordered" evidence="1">
    <location>
        <begin position="50"/>
        <end position="74"/>
    </location>
</feature>
<evidence type="ECO:0000256" key="2">
    <source>
        <dbReference type="SAM" id="Phobius"/>
    </source>
</evidence>
<feature type="transmembrane region" description="Helical" evidence="2">
    <location>
        <begin position="20"/>
        <end position="39"/>
    </location>
</feature>
<sequence length="74" mass="8212">MALVQAIGPSLPTHLIGASSYPLHLFRISVSLFCFFFLVQPRTSNPARNIVEPEIPSSIPSPLPHSPFHPERIH</sequence>
<dbReference type="Proteomes" id="UP000053477">
    <property type="component" value="Unassembled WGS sequence"/>
</dbReference>
<keyword evidence="2" id="KW-1133">Transmembrane helix</keyword>
<dbReference type="AlphaFoldDB" id="A0A0H2R8E2"/>
<keyword evidence="4" id="KW-1185">Reference proteome</keyword>
<evidence type="ECO:0000256" key="1">
    <source>
        <dbReference type="SAM" id="MobiDB-lite"/>
    </source>
</evidence>
<keyword evidence="2" id="KW-0812">Transmembrane</keyword>
<evidence type="ECO:0000313" key="3">
    <source>
        <dbReference type="EMBL" id="KLO08120.1"/>
    </source>
</evidence>